<accession>E3N1R3</accession>
<comment type="subcellular location">
    <subcellularLocation>
        <location evidence="1">Membrane</location>
    </subcellularLocation>
</comment>
<protein>
    <recommendedName>
        <fullName evidence="8">G-protein coupled receptors family 1 profile domain-containing protein</fullName>
    </recommendedName>
</protein>
<feature type="transmembrane region" description="Helical" evidence="7">
    <location>
        <begin position="108"/>
        <end position="126"/>
    </location>
</feature>
<evidence type="ECO:0000259" key="8">
    <source>
        <dbReference type="PROSITE" id="PS50262"/>
    </source>
</evidence>
<dbReference type="OMA" id="CHMFNTS"/>
<organism evidence="10">
    <name type="scientific">Caenorhabditis remanei</name>
    <name type="common">Caenorhabditis vulgaris</name>
    <dbReference type="NCBI Taxonomy" id="31234"/>
    <lineage>
        <taxon>Eukaryota</taxon>
        <taxon>Metazoa</taxon>
        <taxon>Ecdysozoa</taxon>
        <taxon>Nematoda</taxon>
        <taxon>Chromadorea</taxon>
        <taxon>Rhabditida</taxon>
        <taxon>Rhabditina</taxon>
        <taxon>Rhabditomorpha</taxon>
        <taxon>Rhabditoidea</taxon>
        <taxon>Rhabditidae</taxon>
        <taxon>Peloderinae</taxon>
        <taxon>Caenorhabditis</taxon>
    </lineage>
</organism>
<feature type="transmembrane region" description="Helical" evidence="7">
    <location>
        <begin position="166"/>
        <end position="183"/>
    </location>
</feature>
<evidence type="ECO:0000256" key="4">
    <source>
        <dbReference type="ARBA" id="ARBA00023136"/>
    </source>
</evidence>
<evidence type="ECO:0000256" key="3">
    <source>
        <dbReference type="ARBA" id="ARBA00022989"/>
    </source>
</evidence>
<dbReference type="Gene3D" id="1.20.1070.10">
    <property type="entry name" value="Rhodopsin 7-helix transmembrane proteins"/>
    <property type="match status" value="1"/>
</dbReference>
<sequence>MLNITSLPLNSSASDEYMLPNTTVSTLSNPHGFSINEIFAMIMLPIILVGIFGNTVSIFVYSRKHMKKSTVGFLLLSLSIIDLIVLLTALPTFSLYKLPFLPGYQKIGSFHTILSAFCIVYVYPIGCTAKMTSQYIIVLIAVERWFAVCRPLQVQVWCTLRNTIRAMIYIVVIAVMFNAPRFLEFTADLSTGIVNMGLSHSANNKWYFILYYGIRSIFFDTLIPFAVISVTNIQVIAQLKKSNEERKLLTTQQQKDKKTTTMLLVMVILYASCHMFNTSLKFVNLIFKTYAQFQFTLFRVLHHISNLLLVTYSMSTFFIYLIFSVKYRQVIAAVVSCRNMEELATNSSRGRMKQVKNTSSNGYKPIKSV</sequence>
<dbReference type="HOGENOM" id="CLU_009579_24_8_1"/>
<evidence type="ECO:0000313" key="9">
    <source>
        <dbReference type="EMBL" id="EFO83911.1"/>
    </source>
</evidence>
<dbReference type="PROSITE" id="PS00237">
    <property type="entry name" value="G_PROTEIN_RECEP_F1_1"/>
    <property type="match status" value="1"/>
</dbReference>
<dbReference type="SUPFAM" id="SSF81321">
    <property type="entry name" value="Family A G protein-coupled receptor-like"/>
    <property type="match status" value="1"/>
</dbReference>
<dbReference type="AlphaFoldDB" id="E3N1R3"/>
<dbReference type="STRING" id="31234.E3N1R3"/>
<dbReference type="OrthoDB" id="10011262at2759"/>
<dbReference type="FunCoup" id="E3N1R3">
    <property type="interactions" value="2"/>
</dbReference>
<dbReference type="PANTHER" id="PTHR47323">
    <property type="entry name" value="FMRFAMIDE PEPTIDE RECEPTOR FAMILY-RELATED"/>
    <property type="match status" value="1"/>
</dbReference>
<dbReference type="EMBL" id="DS268510">
    <property type="protein sequence ID" value="EFO83911.1"/>
    <property type="molecule type" value="Genomic_DNA"/>
</dbReference>
<dbReference type="CDD" id="cd14978">
    <property type="entry name" value="7tmA_FMRFamide_R-like"/>
    <property type="match status" value="1"/>
</dbReference>
<proteinExistence type="inferred from homology"/>
<keyword evidence="5" id="KW-0297">G-protein coupled receptor</keyword>
<dbReference type="Pfam" id="PF00001">
    <property type="entry name" value="7tm_1"/>
    <property type="match status" value="1"/>
</dbReference>
<feature type="transmembrane region" description="Helical" evidence="7">
    <location>
        <begin position="260"/>
        <end position="280"/>
    </location>
</feature>
<feature type="transmembrane region" description="Helical" evidence="7">
    <location>
        <begin position="300"/>
        <end position="323"/>
    </location>
</feature>
<dbReference type="GO" id="GO:0004930">
    <property type="term" value="F:G protein-coupled receptor activity"/>
    <property type="evidence" value="ECO:0007669"/>
    <property type="project" value="UniProtKB-KW"/>
</dbReference>
<dbReference type="InterPro" id="IPR017452">
    <property type="entry name" value="GPCR_Rhodpsn_7TM"/>
</dbReference>
<evidence type="ECO:0000256" key="5">
    <source>
        <dbReference type="RuleBase" id="RU000688"/>
    </source>
</evidence>
<keyword evidence="4 7" id="KW-0472">Membrane</keyword>
<name>E3N1R3_CAERE</name>
<dbReference type="Proteomes" id="UP000008281">
    <property type="component" value="Unassembled WGS sequence"/>
</dbReference>
<feature type="domain" description="G-protein coupled receptors family 1 profile" evidence="8">
    <location>
        <begin position="53"/>
        <end position="320"/>
    </location>
</feature>
<dbReference type="PRINTS" id="PR00237">
    <property type="entry name" value="GPCRRHODOPSN"/>
</dbReference>
<feature type="transmembrane region" description="Helical" evidence="7">
    <location>
        <begin position="38"/>
        <end position="61"/>
    </location>
</feature>
<keyword evidence="10" id="KW-1185">Reference proteome</keyword>
<gene>
    <name evidence="9" type="ORF">CRE_14900</name>
</gene>
<keyword evidence="3 7" id="KW-1133">Transmembrane helix</keyword>
<feature type="transmembrane region" description="Helical" evidence="7">
    <location>
        <begin position="73"/>
        <end position="96"/>
    </location>
</feature>
<dbReference type="PANTHER" id="PTHR47323:SF3">
    <property type="entry name" value="G-PROTEIN COUPLED RECEPTORS FAMILY 1 PROFILE DOMAIN-CONTAINING PROTEIN"/>
    <property type="match status" value="1"/>
</dbReference>
<evidence type="ECO:0000256" key="7">
    <source>
        <dbReference type="SAM" id="Phobius"/>
    </source>
</evidence>
<comment type="similarity">
    <text evidence="5">Belongs to the G-protein coupled receptor 1 family.</text>
</comment>
<dbReference type="InterPro" id="IPR053352">
    <property type="entry name" value="FMRFamide_rcpt"/>
</dbReference>
<feature type="region of interest" description="Disordered" evidence="6">
    <location>
        <begin position="348"/>
        <end position="369"/>
    </location>
</feature>
<dbReference type="eggNOG" id="KOG3656">
    <property type="taxonomic scope" value="Eukaryota"/>
</dbReference>
<evidence type="ECO:0000313" key="10">
    <source>
        <dbReference type="Proteomes" id="UP000008281"/>
    </source>
</evidence>
<feature type="transmembrane region" description="Helical" evidence="7">
    <location>
        <begin position="217"/>
        <end position="239"/>
    </location>
</feature>
<dbReference type="InParanoid" id="E3N1R3"/>
<keyword evidence="5" id="KW-0807">Transducer</keyword>
<feature type="compositionally biased region" description="Polar residues" evidence="6">
    <location>
        <begin position="348"/>
        <end position="362"/>
    </location>
</feature>
<evidence type="ECO:0000256" key="6">
    <source>
        <dbReference type="SAM" id="MobiDB-lite"/>
    </source>
</evidence>
<keyword evidence="2 5" id="KW-0812">Transmembrane</keyword>
<evidence type="ECO:0000256" key="1">
    <source>
        <dbReference type="ARBA" id="ARBA00004370"/>
    </source>
</evidence>
<keyword evidence="5" id="KW-0675">Receptor</keyword>
<dbReference type="InterPro" id="IPR000276">
    <property type="entry name" value="GPCR_Rhodpsn"/>
</dbReference>
<evidence type="ECO:0000256" key="2">
    <source>
        <dbReference type="ARBA" id="ARBA00022692"/>
    </source>
</evidence>
<dbReference type="PROSITE" id="PS50262">
    <property type="entry name" value="G_PROTEIN_RECEP_F1_2"/>
    <property type="match status" value="1"/>
</dbReference>
<reference evidence="9" key="1">
    <citation type="submission" date="2007-07" db="EMBL/GenBank/DDBJ databases">
        <title>PCAP assembly of the Caenorhabditis remanei genome.</title>
        <authorList>
            <consortium name="The Caenorhabditis remanei Sequencing Consortium"/>
            <person name="Wilson R.K."/>
        </authorList>
    </citation>
    <scope>NUCLEOTIDE SEQUENCE [LARGE SCALE GENOMIC DNA]</scope>
    <source>
        <strain evidence="9">PB4641</strain>
    </source>
</reference>
<dbReference type="GO" id="GO:0016020">
    <property type="term" value="C:membrane"/>
    <property type="evidence" value="ECO:0007669"/>
    <property type="project" value="UniProtKB-SubCell"/>
</dbReference>